<gene>
    <name evidence="10" type="ORF">OsJ_02361</name>
</gene>
<sequence>MRSTSGARPSSGGGGGDDDYAFYYSFFQDAAAAAASPLGLDDAAAMTNGGRKRKRGGGGDGADGGAPAASRKDGPGGDGEGGNGRKRSIAKILTSLAALEAEEHSDRAGAADASRRELALLESNADHKSQAMMDYYAKMEGSFDAAAESDATARSKRSRLAASATTAAVVATEEGAAETASASASPSRASGGGGAGHHQRRLWVKDRSRAWWDKCNSPDYPEEEFRRAFRMGRETFDMICEALGSAVAKEDTMLRAAIPVRQRVAVCIWRLATGEPLRLVSKRFGLGISTCHKLVLEVCAAIKSVLMPRFLQWPDEAAAAAFKERFQAAYGVPGVIGAMYTTHIPIIAPKISVAAYFNRRHTERNQKTSYSITLQGVVGPDGAFTDVCIGWPGSMPDDQVLEKSMLHQRAAAGMMHSACLVGGASYPLMDWVLVPYTHQNLTWTQHAFNEKVGDLRRVAVDAFARLKARWACLQKRTEVKLQDLPVVLGACCVLHNICETRGEELEPELRFELVDDETSPETPVRSEAAKRARDNIAQNLLHRGFAGTTFF</sequence>
<organism evidence="10">
    <name type="scientific">Oryza sativa subsp. japonica</name>
    <name type="common">Rice</name>
    <dbReference type="NCBI Taxonomy" id="39947"/>
    <lineage>
        <taxon>Eukaryota</taxon>
        <taxon>Viridiplantae</taxon>
        <taxon>Streptophyta</taxon>
        <taxon>Embryophyta</taxon>
        <taxon>Tracheophyta</taxon>
        <taxon>Spermatophyta</taxon>
        <taxon>Magnoliopsida</taxon>
        <taxon>Liliopsida</taxon>
        <taxon>Poales</taxon>
        <taxon>Poaceae</taxon>
        <taxon>BOP clade</taxon>
        <taxon>Oryzoideae</taxon>
        <taxon>Oryzeae</taxon>
        <taxon>Oryzinae</taxon>
        <taxon>Oryza</taxon>
        <taxon>Oryza sativa</taxon>
    </lineage>
</organism>
<evidence type="ECO:0000256" key="7">
    <source>
        <dbReference type="ARBA" id="ARBA00023242"/>
    </source>
</evidence>
<dbReference type="Pfam" id="PF13359">
    <property type="entry name" value="DDE_Tnp_4"/>
    <property type="match status" value="1"/>
</dbReference>
<dbReference type="Proteomes" id="UP000007752">
    <property type="component" value="Chromosome 1"/>
</dbReference>
<keyword evidence="7" id="KW-0539">Nucleus</keyword>
<keyword evidence="6" id="KW-0378">Hydrolase</keyword>
<evidence type="ECO:0000256" key="8">
    <source>
        <dbReference type="SAM" id="MobiDB-lite"/>
    </source>
</evidence>
<reference evidence="10" key="2">
    <citation type="submission" date="2008-12" db="EMBL/GenBank/DDBJ databases">
        <title>Improved gene annotation of the rice (Oryza sativa) genomes.</title>
        <authorList>
            <person name="Wang J."/>
            <person name="Li R."/>
            <person name="Fan W."/>
            <person name="Huang Q."/>
            <person name="Zhang J."/>
            <person name="Zhou Y."/>
            <person name="Hu Y."/>
            <person name="Zi S."/>
            <person name="Li J."/>
            <person name="Ni P."/>
            <person name="Zheng H."/>
            <person name="Zhang Y."/>
            <person name="Zhao M."/>
            <person name="Hao Q."/>
            <person name="McDermott J."/>
            <person name="Samudrala R."/>
            <person name="Kristiansen K."/>
            <person name="Wong G.K.-S."/>
        </authorList>
    </citation>
    <scope>NUCLEOTIDE SEQUENCE</scope>
</reference>
<reference evidence="10" key="1">
    <citation type="journal article" date="2005" name="PLoS Biol.">
        <title>The genomes of Oryza sativa: a history of duplications.</title>
        <authorList>
            <person name="Yu J."/>
            <person name="Wang J."/>
            <person name="Lin W."/>
            <person name="Li S."/>
            <person name="Li H."/>
            <person name="Zhou J."/>
            <person name="Ni P."/>
            <person name="Dong W."/>
            <person name="Hu S."/>
            <person name="Zeng C."/>
            <person name="Zhang J."/>
            <person name="Zhang Y."/>
            <person name="Li R."/>
            <person name="Xu Z."/>
            <person name="Li S."/>
            <person name="Li X."/>
            <person name="Zheng H."/>
            <person name="Cong L."/>
            <person name="Lin L."/>
            <person name="Yin J."/>
            <person name="Geng J."/>
            <person name="Li G."/>
            <person name="Shi J."/>
            <person name="Liu J."/>
            <person name="Lv H."/>
            <person name="Li J."/>
            <person name="Wang J."/>
            <person name="Deng Y."/>
            <person name="Ran L."/>
            <person name="Shi X."/>
            <person name="Wang X."/>
            <person name="Wu Q."/>
            <person name="Li C."/>
            <person name="Ren X."/>
            <person name="Wang J."/>
            <person name="Wang X."/>
            <person name="Li D."/>
            <person name="Liu D."/>
            <person name="Zhang X."/>
            <person name="Ji Z."/>
            <person name="Zhao W."/>
            <person name="Sun Y."/>
            <person name="Zhang Z."/>
            <person name="Bao J."/>
            <person name="Han Y."/>
            <person name="Dong L."/>
            <person name="Ji J."/>
            <person name="Chen P."/>
            <person name="Wu S."/>
            <person name="Liu J."/>
            <person name="Xiao Y."/>
            <person name="Bu D."/>
            <person name="Tan J."/>
            <person name="Yang L."/>
            <person name="Ye C."/>
            <person name="Zhang J."/>
            <person name="Xu J."/>
            <person name="Zhou Y."/>
            <person name="Yu Y."/>
            <person name="Zhang B."/>
            <person name="Zhuang S."/>
            <person name="Wei H."/>
            <person name="Liu B."/>
            <person name="Lei M."/>
            <person name="Yu H."/>
            <person name="Li Y."/>
            <person name="Xu H."/>
            <person name="Wei S."/>
            <person name="He X."/>
            <person name="Fang L."/>
            <person name="Zhang Z."/>
            <person name="Zhang Y."/>
            <person name="Huang X."/>
            <person name="Su Z."/>
            <person name="Tong W."/>
            <person name="Li J."/>
            <person name="Tong Z."/>
            <person name="Li S."/>
            <person name="Ye J."/>
            <person name="Wang L."/>
            <person name="Fang L."/>
            <person name="Lei T."/>
            <person name="Chen C."/>
            <person name="Chen H."/>
            <person name="Xu Z."/>
            <person name="Li H."/>
            <person name="Huang H."/>
            <person name="Zhang F."/>
            <person name="Xu H."/>
            <person name="Li N."/>
            <person name="Zhao C."/>
            <person name="Li S."/>
            <person name="Dong L."/>
            <person name="Huang Y."/>
            <person name="Li L."/>
            <person name="Xi Y."/>
            <person name="Qi Q."/>
            <person name="Li W."/>
            <person name="Zhang B."/>
            <person name="Hu W."/>
            <person name="Zhang Y."/>
            <person name="Tian X."/>
            <person name="Jiao Y."/>
            <person name="Liang X."/>
            <person name="Jin J."/>
            <person name="Gao L."/>
            <person name="Zheng W."/>
            <person name="Hao B."/>
            <person name="Liu S."/>
            <person name="Wang W."/>
            <person name="Yuan L."/>
            <person name="Cao M."/>
            <person name="McDermott J."/>
            <person name="Samudrala R."/>
            <person name="Wang J."/>
            <person name="Wong G.K."/>
            <person name="Yang H."/>
        </authorList>
    </citation>
    <scope>NUCLEOTIDE SEQUENCE [LARGE SCALE GENOMIC DNA]</scope>
</reference>
<comment type="similarity">
    <text evidence="3">Belongs to the HARBI1 family.</text>
</comment>
<evidence type="ECO:0000313" key="10">
    <source>
        <dbReference type="EMBL" id="EEE54870.1"/>
    </source>
</evidence>
<evidence type="ECO:0000256" key="6">
    <source>
        <dbReference type="ARBA" id="ARBA00022801"/>
    </source>
</evidence>
<evidence type="ECO:0000256" key="5">
    <source>
        <dbReference type="ARBA" id="ARBA00022723"/>
    </source>
</evidence>
<keyword evidence="5" id="KW-0479">Metal-binding</keyword>
<dbReference type="InterPro" id="IPR027806">
    <property type="entry name" value="HARBI1_dom"/>
</dbReference>
<feature type="domain" description="DDE Tnp4" evidence="9">
    <location>
        <begin position="340"/>
        <end position="496"/>
    </location>
</feature>
<comment type="cofactor">
    <cofactor evidence="1">
        <name>a divalent metal cation</name>
        <dbReference type="ChEBI" id="CHEBI:60240"/>
    </cofactor>
</comment>
<feature type="compositionally biased region" description="Low complexity" evidence="8">
    <location>
        <begin position="174"/>
        <end position="189"/>
    </location>
</feature>
<dbReference type="GO" id="GO:0016787">
    <property type="term" value="F:hydrolase activity"/>
    <property type="evidence" value="ECO:0007669"/>
    <property type="project" value="UniProtKB-KW"/>
</dbReference>
<dbReference type="EMBL" id="CM000138">
    <property type="protein sequence ID" value="EEE54870.1"/>
    <property type="molecule type" value="Genomic_DNA"/>
</dbReference>
<dbReference type="PANTHER" id="PTHR22930">
    <property type="match status" value="1"/>
</dbReference>
<evidence type="ECO:0000256" key="3">
    <source>
        <dbReference type="ARBA" id="ARBA00006958"/>
    </source>
</evidence>
<evidence type="ECO:0000259" key="9">
    <source>
        <dbReference type="Pfam" id="PF13359"/>
    </source>
</evidence>
<comment type="subcellular location">
    <subcellularLocation>
        <location evidence="2">Nucleus</location>
    </subcellularLocation>
</comment>
<proteinExistence type="inferred from homology"/>
<name>B9EXQ7_ORYSJ</name>
<evidence type="ECO:0000256" key="2">
    <source>
        <dbReference type="ARBA" id="ARBA00004123"/>
    </source>
</evidence>
<dbReference type="InterPro" id="IPR045249">
    <property type="entry name" value="HARBI1-like"/>
</dbReference>
<feature type="region of interest" description="Disordered" evidence="8">
    <location>
        <begin position="174"/>
        <end position="200"/>
    </location>
</feature>
<evidence type="ECO:0000256" key="1">
    <source>
        <dbReference type="ARBA" id="ARBA00001968"/>
    </source>
</evidence>
<keyword evidence="4" id="KW-0540">Nuclease</keyword>
<evidence type="ECO:0000256" key="4">
    <source>
        <dbReference type="ARBA" id="ARBA00022722"/>
    </source>
</evidence>
<protein>
    <recommendedName>
        <fullName evidence="9">DDE Tnp4 domain-containing protein</fullName>
    </recommendedName>
</protein>
<feature type="region of interest" description="Disordered" evidence="8">
    <location>
        <begin position="42"/>
        <end position="86"/>
    </location>
</feature>
<dbReference type="AlphaFoldDB" id="B9EXQ7"/>
<dbReference type="PANTHER" id="PTHR22930:SF244">
    <property type="entry name" value="OS05G0593000 PROTEIN"/>
    <property type="match status" value="1"/>
</dbReference>
<accession>B9EXQ7</accession>
<dbReference type="iPTMnet" id="B9EXQ7"/>
<dbReference type="GO" id="GO:0004518">
    <property type="term" value="F:nuclease activity"/>
    <property type="evidence" value="ECO:0007669"/>
    <property type="project" value="UniProtKB-KW"/>
</dbReference>
<dbReference type="GO" id="GO:0046872">
    <property type="term" value="F:metal ion binding"/>
    <property type="evidence" value="ECO:0007669"/>
    <property type="project" value="UniProtKB-KW"/>
</dbReference>
<dbReference type="GO" id="GO:0005634">
    <property type="term" value="C:nucleus"/>
    <property type="evidence" value="ECO:0007669"/>
    <property type="project" value="UniProtKB-SubCell"/>
</dbReference>